<evidence type="ECO:0000256" key="2">
    <source>
        <dbReference type="ARBA" id="ARBA00022670"/>
    </source>
</evidence>
<keyword evidence="5" id="KW-0788">Thiol protease</keyword>
<dbReference type="InterPro" id="IPR002138">
    <property type="entry name" value="Pept_C14_p10"/>
</dbReference>
<feature type="domain" description="Caspase family p20" evidence="9">
    <location>
        <begin position="150"/>
        <end position="273"/>
    </location>
</feature>
<organism evidence="10 11">
    <name type="scientific">Lasius platythorax</name>
    <dbReference type="NCBI Taxonomy" id="488582"/>
    <lineage>
        <taxon>Eukaryota</taxon>
        <taxon>Metazoa</taxon>
        <taxon>Ecdysozoa</taxon>
        <taxon>Arthropoda</taxon>
        <taxon>Hexapoda</taxon>
        <taxon>Insecta</taxon>
        <taxon>Pterygota</taxon>
        <taxon>Neoptera</taxon>
        <taxon>Endopterygota</taxon>
        <taxon>Hymenoptera</taxon>
        <taxon>Apocrita</taxon>
        <taxon>Aculeata</taxon>
        <taxon>Formicoidea</taxon>
        <taxon>Formicidae</taxon>
        <taxon>Formicinae</taxon>
        <taxon>Lasius</taxon>
        <taxon>Lasius</taxon>
    </lineage>
</organism>
<name>A0AAV2N6N4_9HYME</name>
<dbReference type="Gene3D" id="3.40.50.1460">
    <property type="match status" value="1"/>
</dbReference>
<dbReference type="InterPro" id="IPR033139">
    <property type="entry name" value="Caspase_cys_AS"/>
</dbReference>
<evidence type="ECO:0000259" key="8">
    <source>
        <dbReference type="PROSITE" id="PS50207"/>
    </source>
</evidence>
<dbReference type="SMART" id="SM00115">
    <property type="entry name" value="CASc"/>
    <property type="match status" value="1"/>
</dbReference>
<feature type="domain" description="Caspase family p10" evidence="8">
    <location>
        <begin position="295"/>
        <end position="390"/>
    </location>
</feature>
<dbReference type="InterPro" id="IPR001309">
    <property type="entry name" value="Pept_C14_p20"/>
</dbReference>
<dbReference type="InterPro" id="IPR011600">
    <property type="entry name" value="Pept_C14_caspase"/>
</dbReference>
<keyword evidence="6" id="KW-0865">Zymogen</keyword>
<evidence type="ECO:0000259" key="9">
    <source>
        <dbReference type="PROSITE" id="PS50208"/>
    </source>
</evidence>
<dbReference type="GO" id="GO:0016322">
    <property type="term" value="P:neuron remodeling"/>
    <property type="evidence" value="ECO:0007669"/>
    <property type="project" value="UniProtKB-ARBA"/>
</dbReference>
<comment type="similarity">
    <text evidence="1 7">Belongs to the peptidase C14A family.</text>
</comment>
<dbReference type="InterPro" id="IPR016129">
    <property type="entry name" value="Caspase_his_AS"/>
</dbReference>
<evidence type="ECO:0000256" key="4">
    <source>
        <dbReference type="ARBA" id="ARBA00022801"/>
    </source>
</evidence>
<evidence type="ECO:0008006" key="12">
    <source>
        <dbReference type="Google" id="ProtNLM"/>
    </source>
</evidence>
<sequence length="399" mass="45337">MESLAIDSKDEAEISQMDDNEIFIENVASSNASPRHMIRSNSVIDSIGIRDLSTIRADTVAPCRFRSKSLSTSDYYTSPEEDQEQDLDKSDIAETFKSDCMKKSDSIDANILHQNVMIDDDNLIDKKPSTSAAVMPVPIDADRYNMNHKHRGKCIIFNHEEFDENVDKREGSTTDVKRLQKSFDRLGFDIEIHNDLSHLEIIDKIKKVSQYDHTDNDCLCIIMLTHGLQNDLIWAKDVAYKSEKIWKPFTADKCTTLAGKPKLFFFQACRGDQVDSGVVLSPRTLQPSEATDTVTSYKIPTHADFLIAHSSVQDFYTWRNPVEGTWYIQCLCKVLDEYGTEMDLMSMLTLTARKVATDFASINPMDKTMHDKKQVPSVTTMLIRSVYFPPKLNEKITTA</sequence>
<dbReference type="CDD" id="cd00032">
    <property type="entry name" value="CASc"/>
    <property type="match status" value="1"/>
</dbReference>
<evidence type="ECO:0000256" key="1">
    <source>
        <dbReference type="ARBA" id="ARBA00010134"/>
    </source>
</evidence>
<dbReference type="PROSITE" id="PS50207">
    <property type="entry name" value="CASPASE_P10"/>
    <property type="match status" value="1"/>
</dbReference>
<dbReference type="Pfam" id="PF00656">
    <property type="entry name" value="Peptidase_C14"/>
    <property type="match status" value="1"/>
</dbReference>
<dbReference type="GO" id="GO:0005737">
    <property type="term" value="C:cytoplasm"/>
    <property type="evidence" value="ECO:0007669"/>
    <property type="project" value="TreeGrafter"/>
</dbReference>
<dbReference type="GO" id="GO:0004197">
    <property type="term" value="F:cysteine-type endopeptidase activity"/>
    <property type="evidence" value="ECO:0007669"/>
    <property type="project" value="InterPro"/>
</dbReference>
<evidence type="ECO:0000256" key="7">
    <source>
        <dbReference type="RuleBase" id="RU003971"/>
    </source>
</evidence>
<dbReference type="PROSITE" id="PS01121">
    <property type="entry name" value="CASPASE_HIS"/>
    <property type="match status" value="1"/>
</dbReference>
<protein>
    <recommendedName>
        <fullName evidence="12">Caspase-1</fullName>
    </recommendedName>
</protein>
<gene>
    <name evidence="10" type="ORF">LPLAT_LOCUS2045</name>
</gene>
<evidence type="ECO:0000313" key="10">
    <source>
        <dbReference type="EMBL" id="CAL1675727.1"/>
    </source>
</evidence>
<accession>A0AAV2N6N4</accession>
<dbReference type="PANTHER" id="PTHR10454">
    <property type="entry name" value="CASPASE"/>
    <property type="match status" value="1"/>
</dbReference>
<keyword evidence="11" id="KW-1185">Reference proteome</keyword>
<dbReference type="InterPro" id="IPR029030">
    <property type="entry name" value="Caspase-like_dom_sf"/>
</dbReference>
<dbReference type="FunFam" id="3.40.50.1460:FF:000001">
    <property type="entry name" value="Caspase-3 preproprotein"/>
    <property type="match status" value="1"/>
</dbReference>
<dbReference type="PROSITE" id="PS01122">
    <property type="entry name" value="CASPASE_CYS"/>
    <property type="match status" value="1"/>
</dbReference>
<dbReference type="GO" id="GO:0043525">
    <property type="term" value="P:positive regulation of neuron apoptotic process"/>
    <property type="evidence" value="ECO:0007669"/>
    <property type="project" value="TreeGrafter"/>
</dbReference>
<dbReference type="PROSITE" id="PS50208">
    <property type="entry name" value="CASPASE_P20"/>
    <property type="match status" value="1"/>
</dbReference>
<evidence type="ECO:0000256" key="6">
    <source>
        <dbReference type="ARBA" id="ARBA00023145"/>
    </source>
</evidence>
<dbReference type="Proteomes" id="UP001497644">
    <property type="component" value="Chromosome 11"/>
</dbReference>
<dbReference type="SUPFAM" id="SSF52129">
    <property type="entry name" value="Caspase-like"/>
    <property type="match status" value="1"/>
</dbReference>
<dbReference type="GO" id="GO:0006508">
    <property type="term" value="P:proteolysis"/>
    <property type="evidence" value="ECO:0007669"/>
    <property type="project" value="UniProtKB-KW"/>
</dbReference>
<dbReference type="GO" id="GO:0045476">
    <property type="term" value="P:nurse cell apoptotic process"/>
    <property type="evidence" value="ECO:0007669"/>
    <property type="project" value="UniProtKB-ARBA"/>
</dbReference>
<dbReference type="PANTHER" id="PTHR10454:SF232">
    <property type="entry name" value="AT03047P-RELATED"/>
    <property type="match status" value="1"/>
</dbReference>
<keyword evidence="2" id="KW-0645">Protease</keyword>
<evidence type="ECO:0000256" key="5">
    <source>
        <dbReference type="ARBA" id="ARBA00022807"/>
    </source>
</evidence>
<evidence type="ECO:0000256" key="3">
    <source>
        <dbReference type="ARBA" id="ARBA00022703"/>
    </source>
</evidence>
<dbReference type="AlphaFoldDB" id="A0AAV2N6N4"/>
<dbReference type="GO" id="GO:1990525">
    <property type="term" value="F:BIR domain binding"/>
    <property type="evidence" value="ECO:0007669"/>
    <property type="project" value="UniProtKB-ARBA"/>
</dbReference>
<dbReference type="InterPro" id="IPR015917">
    <property type="entry name" value="Pept_C14A"/>
</dbReference>
<evidence type="ECO:0000313" key="11">
    <source>
        <dbReference type="Proteomes" id="UP001497644"/>
    </source>
</evidence>
<proteinExistence type="inferred from homology"/>
<reference evidence="10" key="1">
    <citation type="submission" date="2024-04" db="EMBL/GenBank/DDBJ databases">
        <authorList>
            <consortium name="Molecular Ecology Group"/>
        </authorList>
    </citation>
    <scope>NUCLEOTIDE SEQUENCE</scope>
</reference>
<dbReference type="PRINTS" id="PR00376">
    <property type="entry name" value="IL1BCENZYME"/>
</dbReference>
<dbReference type="GO" id="GO:0045751">
    <property type="term" value="P:negative regulation of Toll signaling pathway"/>
    <property type="evidence" value="ECO:0007669"/>
    <property type="project" value="UniProtKB-ARBA"/>
</dbReference>
<keyword evidence="4" id="KW-0378">Hydrolase</keyword>
<dbReference type="EMBL" id="OZ034834">
    <property type="protein sequence ID" value="CAL1675727.1"/>
    <property type="molecule type" value="Genomic_DNA"/>
</dbReference>
<dbReference type="InterPro" id="IPR002398">
    <property type="entry name" value="Pept_C14"/>
</dbReference>
<keyword evidence="3" id="KW-0053">Apoptosis</keyword>